<dbReference type="GO" id="GO:0007548">
    <property type="term" value="P:sex differentiation"/>
    <property type="evidence" value="ECO:0007669"/>
    <property type="project" value="UniProtKB-KW"/>
</dbReference>
<keyword evidence="9" id="KW-0804">Transcription</keyword>
<reference evidence="13" key="1">
    <citation type="submission" date="2022-08" db="UniProtKB">
        <authorList>
            <consortium name="EnsemblMetazoa"/>
        </authorList>
    </citation>
    <scope>IDENTIFICATION</scope>
    <source>
        <strain evidence="13">Israel</strain>
    </source>
</reference>
<dbReference type="PANTHER" id="PTHR10270">
    <property type="entry name" value="SOX TRANSCRIPTION FACTOR"/>
    <property type="match status" value="1"/>
</dbReference>
<dbReference type="SUPFAM" id="SSF47095">
    <property type="entry name" value="HMG-box"/>
    <property type="match status" value="1"/>
</dbReference>
<dbReference type="Proteomes" id="UP000092462">
    <property type="component" value="Unassembled WGS sequence"/>
</dbReference>
<dbReference type="Pfam" id="PF00505">
    <property type="entry name" value="HMG_box"/>
    <property type="match status" value="1"/>
</dbReference>
<evidence type="ECO:0000256" key="1">
    <source>
        <dbReference type="ARBA" id="ARBA00004324"/>
    </source>
</evidence>
<dbReference type="GO" id="GO:0016607">
    <property type="term" value="C:nuclear speck"/>
    <property type="evidence" value="ECO:0007669"/>
    <property type="project" value="UniProtKB-SubCell"/>
</dbReference>
<dbReference type="EMBL" id="AJVK01016471">
    <property type="status" value="NOT_ANNOTATED_CDS"/>
    <property type="molecule type" value="Genomic_DNA"/>
</dbReference>
<dbReference type="VEuPathDB" id="VectorBase:PPAPM1_010725"/>
<dbReference type="GO" id="GO:0030154">
    <property type="term" value="P:cell differentiation"/>
    <property type="evidence" value="ECO:0007669"/>
    <property type="project" value="UniProtKB-KW"/>
</dbReference>
<keyword evidence="6" id="KW-0726">Sexual differentiation</keyword>
<dbReference type="PANTHER" id="PTHR10270:SF161">
    <property type="entry name" value="SEX-DETERMINING REGION Y PROTEIN"/>
    <property type="match status" value="1"/>
</dbReference>
<accession>A0A1B0DLL7</accession>
<evidence type="ECO:0000256" key="6">
    <source>
        <dbReference type="ARBA" id="ARBA00022928"/>
    </source>
</evidence>
<proteinExistence type="inferred from homology"/>
<sequence>MQSLQFPQMFYIKHKTRTGRNKDHVKRPMNAFMVYAQVARKWISKSNSNLQNSEISKRLGELWK</sequence>
<dbReference type="Gene3D" id="1.10.30.10">
    <property type="entry name" value="High mobility group box domain"/>
    <property type="match status" value="1"/>
</dbReference>
<evidence type="ECO:0000256" key="10">
    <source>
        <dbReference type="ARBA" id="ARBA00032498"/>
    </source>
</evidence>
<keyword evidence="8" id="KW-0010">Activator</keyword>
<dbReference type="GO" id="GO:0005516">
    <property type="term" value="F:calmodulin binding"/>
    <property type="evidence" value="ECO:0007669"/>
    <property type="project" value="UniProtKB-KW"/>
</dbReference>
<evidence type="ECO:0000256" key="4">
    <source>
        <dbReference type="ARBA" id="ARBA00022782"/>
    </source>
</evidence>
<evidence type="ECO:0000256" key="8">
    <source>
        <dbReference type="ARBA" id="ARBA00023159"/>
    </source>
</evidence>
<organism evidence="13 14">
    <name type="scientific">Phlebotomus papatasi</name>
    <name type="common">Sandfly</name>
    <dbReference type="NCBI Taxonomy" id="29031"/>
    <lineage>
        <taxon>Eukaryota</taxon>
        <taxon>Metazoa</taxon>
        <taxon>Ecdysozoa</taxon>
        <taxon>Arthropoda</taxon>
        <taxon>Hexapoda</taxon>
        <taxon>Insecta</taxon>
        <taxon>Pterygota</taxon>
        <taxon>Neoptera</taxon>
        <taxon>Endopterygota</taxon>
        <taxon>Diptera</taxon>
        <taxon>Nematocera</taxon>
        <taxon>Psychodoidea</taxon>
        <taxon>Psychodidae</taxon>
        <taxon>Phlebotomus</taxon>
        <taxon>Phlebotomus</taxon>
    </lineage>
</organism>
<keyword evidence="14" id="KW-1185">Reference proteome</keyword>
<evidence type="ECO:0000256" key="5">
    <source>
        <dbReference type="ARBA" id="ARBA00022860"/>
    </source>
</evidence>
<evidence type="ECO:0000313" key="14">
    <source>
        <dbReference type="Proteomes" id="UP000092462"/>
    </source>
</evidence>
<evidence type="ECO:0000256" key="9">
    <source>
        <dbReference type="ARBA" id="ARBA00023163"/>
    </source>
</evidence>
<name>A0A1B0DLL7_PHLPP</name>
<keyword evidence="5" id="KW-0112">Calmodulin-binding</keyword>
<keyword evidence="7" id="KW-0238">DNA-binding</keyword>
<keyword evidence="4" id="KW-0221">Differentiation</keyword>
<dbReference type="InterPro" id="IPR036910">
    <property type="entry name" value="HMG_box_dom_sf"/>
</dbReference>
<dbReference type="GO" id="GO:0001228">
    <property type="term" value="F:DNA-binding transcription activator activity, RNA polymerase II-specific"/>
    <property type="evidence" value="ECO:0007669"/>
    <property type="project" value="TreeGrafter"/>
</dbReference>
<evidence type="ECO:0000256" key="7">
    <source>
        <dbReference type="ARBA" id="ARBA00023125"/>
    </source>
</evidence>
<dbReference type="GO" id="GO:0000978">
    <property type="term" value="F:RNA polymerase II cis-regulatory region sequence-specific DNA binding"/>
    <property type="evidence" value="ECO:0007669"/>
    <property type="project" value="TreeGrafter"/>
</dbReference>
<evidence type="ECO:0000256" key="3">
    <source>
        <dbReference type="ARBA" id="ARBA00019052"/>
    </source>
</evidence>
<dbReference type="EnsemblMetazoa" id="PPAI009257-RA">
    <property type="protein sequence ID" value="PPAI009257-PA"/>
    <property type="gene ID" value="PPAI009257"/>
</dbReference>
<evidence type="ECO:0000259" key="12">
    <source>
        <dbReference type="PROSITE" id="PS50118"/>
    </source>
</evidence>
<dbReference type="VEuPathDB" id="VectorBase:PPAI009257"/>
<comment type="function">
    <text evidence="11">Transcriptional regulator that controls a genetic switch in male development. It is necessary and sufficient for initiating male sex determination by directing the development of supporting cell precursors (pre-Sertoli cells) as Sertoli rather than granulosa cells. Involved in different aspects of gene regulation including promoter activation or repression. Binds to the DNA consensus sequence 5'-[AT]AACAA[AT]-3'. SRY HMG box recognizes DNA by partial intercalation in the minor groove and promotes DNA bending. Also involved in pre-mRNA splicing. In male adult brain involved in the maintenance of motor functions of dopaminergic neurons.</text>
</comment>
<evidence type="ECO:0000256" key="2">
    <source>
        <dbReference type="ARBA" id="ARBA00005998"/>
    </source>
</evidence>
<dbReference type="InterPro" id="IPR050140">
    <property type="entry name" value="SRY-related_HMG-box_TF-like"/>
</dbReference>
<evidence type="ECO:0000313" key="13">
    <source>
        <dbReference type="EnsemblMetazoa" id="PPAI009257-PA"/>
    </source>
</evidence>
<dbReference type="PROSITE" id="PS50118">
    <property type="entry name" value="HMG_BOX_2"/>
    <property type="match status" value="1"/>
</dbReference>
<evidence type="ECO:0000256" key="11">
    <source>
        <dbReference type="ARBA" id="ARBA00045821"/>
    </source>
</evidence>
<protein>
    <recommendedName>
        <fullName evidence="3">Sex-determining region Y protein</fullName>
    </recommendedName>
    <alternativeName>
        <fullName evidence="10">Testis-determining factor</fullName>
    </alternativeName>
</protein>
<comment type="similarity">
    <text evidence="2">Belongs to the SRY family.</text>
</comment>
<dbReference type="InterPro" id="IPR009071">
    <property type="entry name" value="HMG_box_dom"/>
</dbReference>
<feature type="domain" description="HMG box" evidence="12">
    <location>
        <begin position="25"/>
        <end position="64"/>
    </location>
</feature>
<dbReference type="AlphaFoldDB" id="A0A1B0DLL7"/>
<comment type="subcellular location">
    <subcellularLocation>
        <location evidence="1">Nucleus speckle</location>
    </subcellularLocation>
</comment>